<keyword evidence="2" id="KW-1185">Reference proteome</keyword>
<evidence type="ECO:0000313" key="2">
    <source>
        <dbReference type="Proteomes" id="UP000557717"/>
    </source>
</evidence>
<dbReference type="Pfam" id="PF21983">
    <property type="entry name" value="NikA-like"/>
    <property type="match status" value="1"/>
</dbReference>
<comment type="caution">
    <text evidence="1">The sequence shown here is derived from an EMBL/GenBank/DDBJ whole genome shotgun (WGS) entry which is preliminary data.</text>
</comment>
<accession>A0A840VM27</accession>
<dbReference type="AlphaFoldDB" id="A0A840VM27"/>
<organism evidence="1 2">
    <name type="scientific">Haloferula luteola</name>
    <dbReference type="NCBI Taxonomy" id="595692"/>
    <lineage>
        <taxon>Bacteria</taxon>
        <taxon>Pseudomonadati</taxon>
        <taxon>Verrucomicrobiota</taxon>
        <taxon>Verrucomicrobiia</taxon>
        <taxon>Verrucomicrobiales</taxon>
        <taxon>Verrucomicrobiaceae</taxon>
        <taxon>Haloferula</taxon>
    </lineage>
</organism>
<dbReference type="RefSeq" id="WP_184021904.1">
    <property type="nucleotide sequence ID" value="NZ_JACHFD010000032.1"/>
</dbReference>
<gene>
    <name evidence="1" type="ORF">HNR46_003942</name>
</gene>
<evidence type="ECO:0000313" key="1">
    <source>
        <dbReference type="EMBL" id="MBB5353681.1"/>
    </source>
</evidence>
<proteinExistence type="predicted"/>
<dbReference type="Proteomes" id="UP000557717">
    <property type="component" value="Unassembled WGS sequence"/>
</dbReference>
<reference evidence="1 2" key="1">
    <citation type="submission" date="2020-08" db="EMBL/GenBank/DDBJ databases">
        <title>Genomic Encyclopedia of Type Strains, Phase IV (KMG-IV): sequencing the most valuable type-strain genomes for metagenomic binning, comparative biology and taxonomic classification.</title>
        <authorList>
            <person name="Goeker M."/>
        </authorList>
    </citation>
    <scope>NUCLEOTIDE SEQUENCE [LARGE SCALE GENOMIC DNA]</scope>
    <source>
        <strain evidence="1 2">YC6886</strain>
    </source>
</reference>
<dbReference type="InterPro" id="IPR053842">
    <property type="entry name" value="NikA-like"/>
</dbReference>
<evidence type="ECO:0008006" key="3">
    <source>
        <dbReference type="Google" id="ProtNLM"/>
    </source>
</evidence>
<sequence length="112" mass="12711">MARPVLPTDRHRVHRIVFRLTPAEHACLSRQAQQLGHRANELARSLVLSSLERPEDEAPLDPALISELNYIGHNLNQITKRLHMTGRLSPTIPALCRRIEALIDEAIDKEAR</sequence>
<name>A0A840VM27_9BACT</name>
<dbReference type="EMBL" id="JACHFD010000032">
    <property type="protein sequence ID" value="MBB5353681.1"/>
    <property type="molecule type" value="Genomic_DNA"/>
</dbReference>
<protein>
    <recommendedName>
        <fullName evidence="3">Plasmid mobilization relaxosome protein MobC</fullName>
    </recommendedName>
</protein>